<accession>I1M2E7</accession>
<feature type="signal peptide" evidence="15">
    <location>
        <begin position="1"/>
        <end position="19"/>
    </location>
</feature>
<evidence type="ECO:0000256" key="7">
    <source>
        <dbReference type="ARBA" id="ARBA00022777"/>
    </source>
</evidence>
<dbReference type="CDD" id="cd14066">
    <property type="entry name" value="STKc_IRAK"/>
    <property type="match status" value="1"/>
</dbReference>
<dbReference type="PROSITE" id="PS50948">
    <property type="entry name" value="PAN"/>
    <property type="match status" value="1"/>
</dbReference>
<reference evidence="20" key="2">
    <citation type="submission" date="2018-02" db="UniProtKB">
        <authorList>
            <consortium name="EnsemblPlants"/>
        </authorList>
    </citation>
    <scope>IDENTIFICATION</scope>
    <source>
        <strain evidence="20">Williams 82</strain>
    </source>
</reference>
<keyword evidence="6 13" id="KW-0547">Nucleotide-binding</keyword>
<evidence type="ECO:0000256" key="11">
    <source>
        <dbReference type="ARBA" id="ARBA00047899"/>
    </source>
</evidence>
<feature type="chain" id="PRO_5014578666" description="Receptor-like serine/threonine-protein kinase" evidence="15">
    <location>
        <begin position="20"/>
        <end position="823"/>
    </location>
</feature>
<comment type="subcellular location">
    <subcellularLocation>
        <location evidence="1">Cell membrane</location>
        <topology evidence="1">Single-pass type I membrane protein</topology>
    </subcellularLocation>
</comment>
<dbReference type="SMART" id="SM00108">
    <property type="entry name" value="B_lectin"/>
    <property type="match status" value="1"/>
</dbReference>
<organism evidence="19">
    <name type="scientific">Glycine max</name>
    <name type="common">Soybean</name>
    <name type="synonym">Glycine hispida</name>
    <dbReference type="NCBI Taxonomy" id="3847"/>
    <lineage>
        <taxon>Eukaryota</taxon>
        <taxon>Viridiplantae</taxon>
        <taxon>Streptophyta</taxon>
        <taxon>Embryophyta</taxon>
        <taxon>Tracheophyta</taxon>
        <taxon>Spermatophyta</taxon>
        <taxon>Magnoliopsida</taxon>
        <taxon>eudicotyledons</taxon>
        <taxon>Gunneridae</taxon>
        <taxon>Pentapetalae</taxon>
        <taxon>rosids</taxon>
        <taxon>fabids</taxon>
        <taxon>Fabales</taxon>
        <taxon>Fabaceae</taxon>
        <taxon>Papilionoideae</taxon>
        <taxon>50 kb inversion clade</taxon>
        <taxon>NPAAA clade</taxon>
        <taxon>indigoferoid/millettioid clade</taxon>
        <taxon>Phaseoleae</taxon>
        <taxon>Glycine</taxon>
        <taxon>Glycine subgen. Soja</taxon>
    </lineage>
</organism>
<dbReference type="FunFam" id="1.10.510.10:FF:000060">
    <property type="entry name" value="G-type lectin S-receptor-like serine/threonine-protein kinase"/>
    <property type="match status" value="1"/>
</dbReference>
<dbReference type="SMART" id="SM00473">
    <property type="entry name" value="PAN_AP"/>
    <property type="match status" value="1"/>
</dbReference>
<reference evidence="19 20" key="1">
    <citation type="journal article" date="2010" name="Nature">
        <title>Genome sequence of the palaeopolyploid soybean.</title>
        <authorList>
            <person name="Schmutz J."/>
            <person name="Cannon S.B."/>
            <person name="Schlueter J."/>
            <person name="Ma J."/>
            <person name="Mitros T."/>
            <person name="Nelson W."/>
            <person name="Hyten D.L."/>
            <person name="Song Q."/>
            <person name="Thelen J.J."/>
            <person name="Cheng J."/>
            <person name="Xu D."/>
            <person name="Hellsten U."/>
            <person name="May G.D."/>
            <person name="Yu Y."/>
            <person name="Sakurai T."/>
            <person name="Umezawa T."/>
            <person name="Bhattacharyya M.K."/>
            <person name="Sandhu D."/>
            <person name="Valliyodan B."/>
            <person name="Lindquist E."/>
            <person name="Peto M."/>
            <person name="Grant D."/>
            <person name="Shu S."/>
            <person name="Goodstein D."/>
            <person name="Barry K."/>
            <person name="Futrell-Griggs M."/>
            <person name="Abernathy B."/>
            <person name="Du J."/>
            <person name="Tian Z."/>
            <person name="Zhu L."/>
            <person name="Gill N."/>
            <person name="Joshi T."/>
            <person name="Libault M."/>
            <person name="Sethuraman A."/>
            <person name="Zhang X.-C."/>
            <person name="Shinozaki K."/>
            <person name="Nguyen H.T."/>
            <person name="Wing R.A."/>
            <person name="Cregan P."/>
            <person name="Specht J."/>
            <person name="Grimwood J."/>
            <person name="Rokhsar D."/>
            <person name="Stacey G."/>
            <person name="Shoemaker R.C."/>
            <person name="Jackson S.A."/>
        </authorList>
    </citation>
    <scope>NUCLEOTIDE SEQUENCE [LARGE SCALE GENOMIC DNA]</scope>
    <source>
        <strain evidence="20">cv. Williams 82</strain>
        <tissue evidence="19">Callus</tissue>
    </source>
</reference>
<evidence type="ECO:0000256" key="6">
    <source>
        <dbReference type="ARBA" id="ARBA00022741"/>
    </source>
</evidence>
<dbReference type="PANTHER" id="PTHR27002:SF1105">
    <property type="entry name" value="S-LOCUS LECTIN KINASE FAMILY PROTEIN"/>
    <property type="match status" value="1"/>
</dbReference>
<evidence type="ECO:0000256" key="3">
    <source>
        <dbReference type="ARBA" id="ARBA00022527"/>
    </source>
</evidence>
<dbReference type="Gene3D" id="1.10.510.10">
    <property type="entry name" value="Transferase(Phosphotransferase) domain 1"/>
    <property type="match status" value="1"/>
</dbReference>
<evidence type="ECO:0000259" key="17">
    <source>
        <dbReference type="PROSITE" id="PS50927"/>
    </source>
</evidence>
<keyword evidence="8 13" id="KW-0067">ATP-binding</keyword>
<dbReference type="PIRSF" id="PIRSF000641">
    <property type="entry name" value="SRK"/>
    <property type="match status" value="1"/>
</dbReference>
<evidence type="ECO:0000256" key="2">
    <source>
        <dbReference type="ARBA" id="ARBA00022475"/>
    </source>
</evidence>
<dbReference type="InterPro" id="IPR001480">
    <property type="entry name" value="Bulb-type_lectin_dom"/>
</dbReference>
<dbReference type="Proteomes" id="UP000008827">
    <property type="component" value="Chromosome 13"/>
</dbReference>
<keyword evidence="5 15" id="KW-0732">Signal</keyword>
<dbReference type="GO" id="GO:0048544">
    <property type="term" value="P:recognition of pollen"/>
    <property type="evidence" value="ECO:0007669"/>
    <property type="project" value="InterPro"/>
</dbReference>
<evidence type="ECO:0000256" key="1">
    <source>
        <dbReference type="ARBA" id="ARBA00004251"/>
    </source>
</evidence>
<dbReference type="GO" id="GO:0005524">
    <property type="term" value="F:ATP binding"/>
    <property type="evidence" value="ECO:0007669"/>
    <property type="project" value="UniProtKB-UniRule"/>
</dbReference>
<feature type="binding site" evidence="14">
    <location>
        <position position="533"/>
    </location>
    <ligand>
        <name>ATP</name>
        <dbReference type="ChEBI" id="CHEBI:30616"/>
    </ligand>
</feature>
<dbReference type="EMBL" id="CM000846">
    <property type="protein sequence ID" value="KRH21604.1"/>
    <property type="molecule type" value="Genomic_DNA"/>
</dbReference>
<dbReference type="Gene3D" id="2.90.10.10">
    <property type="entry name" value="Bulb-type lectin domain"/>
    <property type="match status" value="1"/>
</dbReference>
<comment type="catalytic activity">
    <reaction evidence="12 13">
        <text>L-seryl-[protein] + ATP = O-phospho-L-seryl-[protein] + ADP + H(+)</text>
        <dbReference type="Rhea" id="RHEA:17989"/>
        <dbReference type="Rhea" id="RHEA-COMP:9863"/>
        <dbReference type="Rhea" id="RHEA-COMP:11604"/>
        <dbReference type="ChEBI" id="CHEBI:15378"/>
        <dbReference type="ChEBI" id="CHEBI:29999"/>
        <dbReference type="ChEBI" id="CHEBI:30616"/>
        <dbReference type="ChEBI" id="CHEBI:83421"/>
        <dbReference type="ChEBI" id="CHEBI:456216"/>
        <dbReference type="EC" id="2.7.11.1"/>
    </reaction>
</comment>
<dbReference type="InterPro" id="IPR000858">
    <property type="entry name" value="S_locus_glycoprot_dom"/>
</dbReference>
<gene>
    <name evidence="20" type="primary">LOC100800296</name>
    <name evidence="19" type="ORF">GLYMA_13G248400</name>
</gene>
<evidence type="ECO:0000259" key="18">
    <source>
        <dbReference type="PROSITE" id="PS50948"/>
    </source>
</evidence>
<evidence type="ECO:0000256" key="12">
    <source>
        <dbReference type="ARBA" id="ARBA00048679"/>
    </source>
</evidence>
<evidence type="ECO:0000256" key="8">
    <source>
        <dbReference type="ARBA" id="ARBA00022840"/>
    </source>
</evidence>
<dbReference type="PaxDb" id="3847-GLYMA13G32210.1"/>
<evidence type="ECO:0000256" key="15">
    <source>
        <dbReference type="SAM" id="SignalP"/>
    </source>
</evidence>
<reference evidence="19" key="3">
    <citation type="submission" date="2018-07" db="EMBL/GenBank/DDBJ databases">
        <title>WGS assembly of Glycine max.</title>
        <authorList>
            <person name="Schmutz J."/>
            <person name="Cannon S."/>
            <person name="Schlueter J."/>
            <person name="Ma J."/>
            <person name="Mitros T."/>
            <person name="Nelson W."/>
            <person name="Hyten D."/>
            <person name="Song Q."/>
            <person name="Thelen J."/>
            <person name="Cheng J."/>
            <person name="Xu D."/>
            <person name="Hellsten U."/>
            <person name="May G."/>
            <person name="Yu Y."/>
            <person name="Sakurai T."/>
            <person name="Umezawa T."/>
            <person name="Bhattacharyya M."/>
            <person name="Sandhu D."/>
            <person name="Valliyodan B."/>
            <person name="Lindquist E."/>
            <person name="Peto M."/>
            <person name="Grant D."/>
            <person name="Shu S."/>
            <person name="Goodstein D."/>
            <person name="Barry K."/>
            <person name="Futrell-Griggs M."/>
            <person name="Abernathy B."/>
            <person name="Du J."/>
            <person name="Tian Z."/>
            <person name="Zhu L."/>
            <person name="Gill N."/>
            <person name="Joshi T."/>
            <person name="Libault M."/>
            <person name="Sethuraman A."/>
            <person name="Zhang X."/>
            <person name="Shinozaki K."/>
            <person name="Nguyen H."/>
            <person name="Wing R."/>
            <person name="Cregan P."/>
            <person name="Specht J."/>
            <person name="Grimwood J."/>
            <person name="Rokhsar D."/>
            <person name="Stacey G."/>
            <person name="Shoemaker R."/>
            <person name="Jackson S."/>
        </authorList>
    </citation>
    <scope>NUCLEOTIDE SEQUENCE</scope>
    <source>
        <tissue evidence="19">Callus</tissue>
    </source>
</reference>
<dbReference type="InterPro" id="IPR011009">
    <property type="entry name" value="Kinase-like_dom_sf"/>
</dbReference>
<dbReference type="KEGG" id="gmx:100800296"/>
<feature type="domain" description="Protein kinase" evidence="16">
    <location>
        <begin position="505"/>
        <end position="756"/>
    </location>
</feature>
<evidence type="ECO:0000256" key="13">
    <source>
        <dbReference type="PIRNR" id="PIRNR000641"/>
    </source>
</evidence>
<dbReference type="Pfam" id="PF08276">
    <property type="entry name" value="PAN_2"/>
    <property type="match status" value="1"/>
</dbReference>
<dbReference type="Gene3D" id="3.30.200.20">
    <property type="entry name" value="Phosphorylase Kinase, domain 1"/>
    <property type="match status" value="1"/>
</dbReference>
<comment type="similarity">
    <text evidence="13">Belongs to the protein kinase superfamily. Ser/Thr protein kinase family.</text>
</comment>
<evidence type="ECO:0000313" key="21">
    <source>
        <dbReference type="Proteomes" id="UP000008827"/>
    </source>
</evidence>
<dbReference type="PROSITE" id="PS00107">
    <property type="entry name" value="PROTEIN_KINASE_ATP"/>
    <property type="match status" value="1"/>
</dbReference>
<dbReference type="PROSITE" id="PS50927">
    <property type="entry name" value="BULB_LECTIN"/>
    <property type="match status" value="1"/>
</dbReference>
<dbReference type="EC" id="2.7.11.1" evidence="13"/>
<dbReference type="InterPro" id="IPR003609">
    <property type="entry name" value="Pan_app"/>
</dbReference>
<keyword evidence="2" id="KW-1003">Cell membrane</keyword>
<evidence type="ECO:0000313" key="20">
    <source>
        <dbReference type="EnsemblPlants" id="KRH21604"/>
    </source>
</evidence>
<dbReference type="FunFam" id="3.30.200.20:FF:000418">
    <property type="entry name" value="G-type lectin S-receptor-like serine/threonine-protein kinase"/>
    <property type="match status" value="1"/>
</dbReference>
<dbReference type="SUPFAM" id="SSF51110">
    <property type="entry name" value="alpha-D-mannose-specific plant lectins"/>
    <property type="match status" value="1"/>
</dbReference>
<comment type="catalytic activity">
    <reaction evidence="11 13">
        <text>L-threonyl-[protein] + ATP = O-phospho-L-threonyl-[protein] + ADP + H(+)</text>
        <dbReference type="Rhea" id="RHEA:46608"/>
        <dbReference type="Rhea" id="RHEA-COMP:11060"/>
        <dbReference type="Rhea" id="RHEA-COMP:11605"/>
        <dbReference type="ChEBI" id="CHEBI:15378"/>
        <dbReference type="ChEBI" id="CHEBI:30013"/>
        <dbReference type="ChEBI" id="CHEBI:30616"/>
        <dbReference type="ChEBI" id="CHEBI:61977"/>
        <dbReference type="ChEBI" id="CHEBI:456216"/>
        <dbReference type="EC" id="2.7.11.1"/>
    </reaction>
</comment>
<dbReference type="InterPro" id="IPR017441">
    <property type="entry name" value="Protein_kinase_ATP_BS"/>
</dbReference>
<keyword evidence="2" id="KW-0472">Membrane</keyword>
<dbReference type="InterPro" id="IPR001245">
    <property type="entry name" value="Ser-Thr/Tyr_kinase_cat_dom"/>
</dbReference>
<evidence type="ECO:0000256" key="9">
    <source>
        <dbReference type="ARBA" id="ARBA00023157"/>
    </source>
</evidence>
<dbReference type="GO" id="GO:0004674">
    <property type="term" value="F:protein serine/threonine kinase activity"/>
    <property type="evidence" value="ECO:0000318"/>
    <property type="project" value="GO_Central"/>
</dbReference>
<evidence type="ECO:0000256" key="14">
    <source>
        <dbReference type="PROSITE-ProRule" id="PRU10141"/>
    </source>
</evidence>
<dbReference type="CDD" id="cd01098">
    <property type="entry name" value="PAN_AP_plant"/>
    <property type="match status" value="1"/>
</dbReference>
<dbReference type="AlphaFoldDB" id="I1M2E7"/>
<sequence length="823" mass="92868">MIMDITSLILALFIVYCFCQCLSSANNTITSGQYITDPHTLISPNSVFKLGFFSPQNSSNRYLGIWYLSDSNVIWVANRNQPLKTSSSGTVQISEDGNLVVLDSNKRVVWSSNVTHNIATNSTAKLLETGNLVLIDDATGESMWESFRHPCHALVPKMKLSITQKTYEKVRITSWRSPSDPSLGYYSATLERPNIPEVFYWINETQPYYRTGPWNGQIFIGSPQMSRGYLYGWNMMNDEDDGTVYLSYNLPSQSYFAVMTLNPQGHPTIEWWRDRKLVWREVLQGNSCDRYGHCGAFGSCNWQSSPICNCLSGYKPKYVEEWNRKNWTSGCVRSEPLQCGEQTNGSEVSKDGFLRLENMKVSDFVQRLDCLEDECRAQCLENCSCVAYAYDNGIGCMVWSGDLIDIQKFSSGGIDLYIRVPPSESELEKHSDKRRHKIILIPVGITIGMVALAGCVCLSRKWTAKSIGKINSQRQGMNEDQKQVKLNDHLPFFSFEELVNATNNFHSANELGKGGFGSVYKGQLKDGHEIAVKRLSKTSGQGLEECMNEVLVISRLQHRNLVRLLGCCIEQEENMLVYEYMPNKSLDVILFDPAKKQDLDWPKRFNIIEGISRGLLYLHRDSRIKIIHRDLKVSNILLDGELNPKISDFGMAKIFGGNDMQANTRRVVGTFGYMPPEYAFQGLVSEKLDVFGFGVLLLEIISGRKISSCFDHDQSLSLLGFAWKLWNEKDIQSLIDPEISNPNNVNDIVRCIHIGLLCSQELAKERPLMATVVSMLNSEIVDLPPPLNPAFIKRQIVSCADSSQQNHITQSINNVTVTGIQGR</sequence>
<dbReference type="GeneID" id="100800296"/>
<evidence type="ECO:0000313" key="19">
    <source>
        <dbReference type="EMBL" id="KRH21604.1"/>
    </source>
</evidence>
<dbReference type="Gramene" id="KRH21604">
    <property type="protein sequence ID" value="KRH21604"/>
    <property type="gene ID" value="GLYMA_13G248400"/>
</dbReference>
<keyword evidence="7 13" id="KW-0418">Kinase</keyword>
<keyword evidence="10" id="KW-0325">Glycoprotein</keyword>
<keyword evidence="21" id="KW-1185">Reference proteome</keyword>
<proteinExistence type="inferred from homology"/>
<dbReference type="Pfam" id="PF00954">
    <property type="entry name" value="S_locus_glycop"/>
    <property type="match status" value="1"/>
</dbReference>
<dbReference type="GO" id="GO:0006955">
    <property type="term" value="P:immune response"/>
    <property type="evidence" value="ECO:0000318"/>
    <property type="project" value="GO_Central"/>
</dbReference>
<dbReference type="FunFam" id="2.90.10.10:FF:000001">
    <property type="entry name" value="G-type lectin S-receptor-like serine/threonine-protein kinase"/>
    <property type="match status" value="1"/>
</dbReference>
<name>I1M2E7_SOYBN</name>
<evidence type="ECO:0000256" key="4">
    <source>
        <dbReference type="ARBA" id="ARBA00022679"/>
    </source>
</evidence>
<dbReference type="Pfam" id="PF01453">
    <property type="entry name" value="B_lectin"/>
    <property type="match status" value="1"/>
</dbReference>
<dbReference type="SMART" id="SM00220">
    <property type="entry name" value="S_TKc"/>
    <property type="match status" value="1"/>
</dbReference>
<dbReference type="GO" id="GO:0007165">
    <property type="term" value="P:signal transduction"/>
    <property type="evidence" value="ECO:0000318"/>
    <property type="project" value="GO_Central"/>
</dbReference>
<dbReference type="eggNOG" id="ENOG502QSUU">
    <property type="taxonomic scope" value="Eukaryota"/>
</dbReference>
<protein>
    <recommendedName>
        <fullName evidence="13">Receptor-like serine/threonine-protein kinase</fullName>
        <ecNumber evidence="13">2.7.11.1</ecNumber>
    </recommendedName>
</protein>
<dbReference type="OMA" id="WNEGSIW"/>
<keyword evidence="9" id="KW-1015">Disulfide bond</keyword>
<evidence type="ECO:0000256" key="10">
    <source>
        <dbReference type="ARBA" id="ARBA00023180"/>
    </source>
</evidence>
<keyword evidence="3 13" id="KW-0723">Serine/threonine-protein kinase</keyword>
<dbReference type="PANTHER" id="PTHR27002">
    <property type="entry name" value="RECEPTOR-LIKE SERINE/THREONINE-PROTEIN KINASE SD1-8"/>
    <property type="match status" value="1"/>
</dbReference>
<keyword evidence="4 13" id="KW-0808">Transferase</keyword>
<feature type="domain" description="Bulb-type lectin" evidence="17">
    <location>
        <begin position="26"/>
        <end position="147"/>
    </location>
</feature>
<dbReference type="SUPFAM" id="SSF56112">
    <property type="entry name" value="Protein kinase-like (PK-like)"/>
    <property type="match status" value="1"/>
</dbReference>
<dbReference type="HOGENOM" id="CLU_000288_116_7_1"/>
<dbReference type="OrthoDB" id="1934880at2759"/>
<dbReference type="PROSITE" id="PS50011">
    <property type="entry name" value="PROTEIN_KINASE_DOM"/>
    <property type="match status" value="1"/>
</dbReference>
<evidence type="ECO:0000256" key="5">
    <source>
        <dbReference type="ARBA" id="ARBA00022729"/>
    </source>
</evidence>
<dbReference type="InterPro" id="IPR036426">
    <property type="entry name" value="Bulb-type_lectin_dom_sf"/>
</dbReference>
<dbReference type="Pfam" id="PF07714">
    <property type="entry name" value="PK_Tyr_Ser-Thr"/>
    <property type="match status" value="1"/>
</dbReference>
<dbReference type="GO" id="GO:0005886">
    <property type="term" value="C:plasma membrane"/>
    <property type="evidence" value="ECO:0000318"/>
    <property type="project" value="GO_Central"/>
</dbReference>
<dbReference type="SMR" id="I1M2E7"/>
<dbReference type="EnsemblPlants" id="KRH21604">
    <property type="protein sequence ID" value="KRH21604"/>
    <property type="gene ID" value="GLYMA_13G248400"/>
</dbReference>
<dbReference type="RefSeq" id="XP_014621327.1">
    <property type="nucleotide sequence ID" value="XM_014765841.2"/>
</dbReference>
<dbReference type="CDD" id="cd00028">
    <property type="entry name" value="B_lectin"/>
    <property type="match status" value="1"/>
</dbReference>
<dbReference type="InterPro" id="IPR000719">
    <property type="entry name" value="Prot_kinase_dom"/>
</dbReference>
<dbReference type="InterPro" id="IPR024171">
    <property type="entry name" value="SRK-like_kinase"/>
</dbReference>
<feature type="domain" description="Apple" evidence="18">
    <location>
        <begin position="339"/>
        <end position="421"/>
    </location>
</feature>
<evidence type="ECO:0000259" key="16">
    <source>
        <dbReference type="PROSITE" id="PS50011"/>
    </source>
</evidence>
<dbReference type="InterPro" id="IPR008271">
    <property type="entry name" value="Ser/Thr_kinase_AS"/>
</dbReference>
<dbReference type="PROSITE" id="PS00108">
    <property type="entry name" value="PROTEIN_KINASE_ST"/>
    <property type="match status" value="1"/>
</dbReference>